<dbReference type="EMBL" id="CM010715">
    <property type="protein sequence ID" value="RZC44291.1"/>
    <property type="molecule type" value="Genomic_DNA"/>
</dbReference>
<name>A0A4Y7I9H8_PAPSO</name>
<protein>
    <recommendedName>
        <fullName evidence="1">Cathepsin propeptide inhibitor domain-containing protein</fullName>
    </recommendedName>
</protein>
<dbReference type="SUPFAM" id="SSF54001">
    <property type="entry name" value="Cysteine proteinases"/>
    <property type="match status" value="1"/>
</dbReference>
<reference evidence="2 3" key="1">
    <citation type="journal article" date="2018" name="Science">
        <title>The opium poppy genome and morphinan production.</title>
        <authorList>
            <person name="Guo L."/>
            <person name="Winzer T."/>
            <person name="Yang X."/>
            <person name="Li Y."/>
            <person name="Ning Z."/>
            <person name="He Z."/>
            <person name="Teodor R."/>
            <person name="Lu Y."/>
            <person name="Bowser T.A."/>
            <person name="Graham I.A."/>
            <person name="Ye K."/>
        </authorList>
    </citation>
    <scope>NUCLEOTIDE SEQUENCE [LARGE SCALE GENOMIC DNA]</scope>
    <source>
        <strain evidence="3">cv. HN1</strain>
        <tissue evidence="2">Leaves</tissue>
    </source>
</reference>
<evidence type="ECO:0000313" key="3">
    <source>
        <dbReference type="Proteomes" id="UP000316621"/>
    </source>
</evidence>
<dbReference type="InterPro" id="IPR038765">
    <property type="entry name" value="Papain-like_cys_pep_sf"/>
</dbReference>
<dbReference type="Gramene" id="RZC44291">
    <property type="protein sequence ID" value="RZC44291"/>
    <property type="gene ID" value="C5167_037240"/>
</dbReference>
<dbReference type="AlphaFoldDB" id="A0A4Y7I9H8"/>
<dbReference type="Proteomes" id="UP000316621">
    <property type="component" value="Chromosome 1"/>
</dbReference>
<accession>A0A4Y7I9H8</accession>
<sequence>MEAARSKVLRDVLAIWRAKRSCPPINATAAQRGATSCKCCHKSEDKFRELKRAKLREDPKAFRERFGIFKGTARFINQHNKSGSPTICGLTPFEDLTLDEFGSSSWKTYPKKPNQVIAGIPECMDQKAN</sequence>
<dbReference type="InterPro" id="IPR013201">
    <property type="entry name" value="Prot_inhib_I29"/>
</dbReference>
<organism evidence="2 3">
    <name type="scientific">Papaver somniferum</name>
    <name type="common">Opium poppy</name>
    <dbReference type="NCBI Taxonomy" id="3469"/>
    <lineage>
        <taxon>Eukaryota</taxon>
        <taxon>Viridiplantae</taxon>
        <taxon>Streptophyta</taxon>
        <taxon>Embryophyta</taxon>
        <taxon>Tracheophyta</taxon>
        <taxon>Spermatophyta</taxon>
        <taxon>Magnoliopsida</taxon>
        <taxon>Ranunculales</taxon>
        <taxon>Papaveraceae</taxon>
        <taxon>Papaveroideae</taxon>
        <taxon>Papaver</taxon>
    </lineage>
</organism>
<evidence type="ECO:0000313" key="2">
    <source>
        <dbReference type="EMBL" id="RZC44291.1"/>
    </source>
</evidence>
<proteinExistence type="predicted"/>
<evidence type="ECO:0000259" key="1">
    <source>
        <dbReference type="Pfam" id="PF08246"/>
    </source>
</evidence>
<feature type="domain" description="Cathepsin propeptide inhibitor" evidence="1">
    <location>
        <begin position="58"/>
        <end position="101"/>
    </location>
</feature>
<keyword evidence="3" id="KW-1185">Reference proteome</keyword>
<dbReference type="Pfam" id="PF08246">
    <property type="entry name" value="Inhibitor_I29"/>
    <property type="match status" value="1"/>
</dbReference>
<dbReference type="Gene3D" id="1.10.287.2250">
    <property type="match status" value="1"/>
</dbReference>
<gene>
    <name evidence="2" type="ORF">C5167_037240</name>
</gene>